<dbReference type="PANTHER" id="PTHR33875:SF2">
    <property type="entry name" value="ACR183CP"/>
    <property type="match status" value="1"/>
</dbReference>
<reference evidence="1 2" key="1">
    <citation type="submission" date="2014-04" db="EMBL/GenBank/DDBJ databases">
        <authorList>
            <consortium name="DOE Joint Genome Institute"/>
            <person name="Kuo A."/>
            <person name="Zuccaro A."/>
            <person name="Kohler A."/>
            <person name="Nagy L.G."/>
            <person name="Floudas D."/>
            <person name="Copeland A."/>
            <person name="Barry K.W."/>
            <person name="Cichocki N."/>
            <person name="Veneault-Fourrey C."/>
            <person name="LaButti K."/>
            <person name="Lindquist E.A."/>
            <person name="Lipzen A."/>
            <person name="Lundell T."/>
            <person name="Morin E."/>
            <person name="Murat C."/>
            <person name="Sun H."/>
            <person name="Tunlid A."/>
            <person name="Henrissat B."/>
            <person name="Grigoriev I.V."/>
            <person name="Hibbett D.S."/>
            <person name="Martin F."/>
            <person name="Nordberg H.P."/>
            <person name="Cantor M.N."/>
            <person name="Hua S.X."/>
        </authorList>
    </citation>
    <scope>NUCLEOTIDE SEQUENCE [LARGE SCALE GENOMIC DNA]</scope>
    <source>
        <strain evidence="1 2">MAFF 305830</strain>
    </source>
</reference>
<dbReference type="Proteomes" id="UP000054097">
    <property type="component" value="Unassembled WGS sequence"/>
</dbReference>
<gene>
    <name evidence="1" type="ORF">M408DRAFT_81662</name>
</gene>
<dbReference type="SUPFAM" id="SSF52833">
    <property type="entry name" value="Thioredoxin-like"/>
    <property type="match status" value="1"/>
</dbReference>
<dbReference type="HOGENOM" id="CLU_085801_0_0_1"/>
<dbReference type="STRING" id="933852.A0A0C3AKV6"/>
<reference evidence="2" key="2">
    <citation type="submission" date="2015-01" db="EMBL/GenBank/DDBJ databases">
        <title>Evolutionary Origins and Diversification of the Mycorrhizal Mutualists.</title>
        <authorList>
            <consortium name="DOE Joint Genome Institute"/>
            <consortium name="Mycorrhizal Genomics Consortium"/>
            <person name="Kohler A."/>
            <person name="Kuo A."/>
            <person name="Nagy L.G."/>
            <person name="Floudas D."/>
            <person name="Copeland A."/>
            <person name="Barry K.W."/>
            <person name="Cichocki N."/>
            <person name="Veneault-Fourrey C."/>
            <person name="LaButti K."/>
            <person name="Lindquist E.A."/>
            <person name="Lipzen A."/>
            <person name="Lundell T."/>
            <person name="Morin E."/>
            <person name="Murat C."/>
            <person name="Riley R."/>
            <person name="Ohm R."/>
            <person name="Sun H."/>
            <person name="Tunlid A."/>
            <person name="Henrissat B."/>
            <person name="Grigoriev I.V."/>
            <person name="Hibbett D.S."/>
            <person name="Martin F."/>
        </authorList>
    </citation>
    <scope>NUCLEOTIDE SEQUENCE [LARGE SCALE GENOMIC DNA]</scope>
    <source>
        <strain evidence="2">MAFF 305830</strain>
    </source>
</reference>
<dbReference type="InterPro" id="IPR036249">
    <property type="entry name" value="Thioredoxin-like_sf"/>
</dbReference>
<dbReference type="Gene3D" id="3.40.30.10">
    <property type="entry name" value="Glutaredoxin"/>
    <property type="match status" value="1"/>
</dbReference>
<sequence>MALRPNLRPHLIAGDLSHPHTLEFFWDYICPYSGKSSNAVETVLKPLLASPKYAGKVKIILRPHPQPWHASSTLVHEVALAVAKVAPASFWAYSLALFKAQESFYDIPTQSVPPAVTREKLAQLGKGSGILTDGEVQAVKDLLQLKSTPNGGNGVTDDLKSCIKYSRQNSIHVSPTVLFDGLIANDVSSSWGKDEWERFLEKNVTA</sequence>
<keyword evidence="2" id="KW-1185">Reference proteome</keyword>
<evidence type="ECO:0000313" key="2">
    <source>
        <dbReference type="Proteomes" id="UP000054097"/>
    </source>
</evidence>
<dbReference type="PANTHER" id="PTHR33875">
    <property type="entry name" value="OS09G0542200 PROTEIN"/>
    <property type="match status" value="1"/>
</dbReference>
<accession>A0A0C3AKV6</accession>
<organism evidence="1 2">
    <name type="scientific">Serendipita vermifera MAFF 305830</name>
    <dbReference type="NCBI Taxonomy" id="933852"/>
    <lineage>
        <taxon>Eukaryota</taxon>
        <taxon>Fungi</taxon>
        <taxon>Dikarya</taxon>
        <taxon>Basidiomycota</taxon>
        <taxon>Agaricomycotina</taxon>
        <taxon>Agaricomycetes</taxon>
        <taxon>Sebacinales</taxon>
        <taxon>Serendipitaceae</taxon>
        <taxon>Serendipita</taxon>
    </lineage>
</organism>
<dbReference type="AlphaFoldDB" id="A0A0C3AKV6"/>
<dbReference type="EMBL" id="KN824416">
    <property type="protein sequence ID" value="KIM20644.1"/>
    <property type="molecule type" value="Genomic_DNA"/>
</dbReference>
<name>A0A0C3AKV6_SERVB</name>
<dbReference type="OrthoDB" id="37297at2759"/>
<proteinExistence type="predicted"/>
<evidence type="ECO:0000313" key="1">
    <source>
        <dbReference type="EMBL" id="KIM20644.1"/>
    </source>
</evidence>
<protein>
    <submittedName>
        <fullName evidence="1">Uncharacterized protein</fullName>
    </submittedName>
</protein>